<keyword evidence="4" id="KW-1185">Reference proteome</keyword>
<feature type="chain" id="PRO_5033227030" evidence="1">
    <location>
        <begin position="28"/>
        <end position="132"/>
    </location>
</feature>
<gene>
    <name evidence="2" type="ORF">LSAA_14597</name>
</gene>
<name>A0A0K2T4P0_LEPSM</name>
<dbReference type="AlphaFoldDB" id="A0A0K2T4P0"/>
<sequence>MTKIHQGIGIWTCRILIVLNLSLCVLSRELSSNLIPSKRYDDSIAGKDFGQAFRFGGGSSGFRFVKKSGGESLLQELTEIKFNIARLLRALEEEEEPSPPLSKRSGDMDEDLLNVRPVREGRRYLLWRKITG</sequence>
<protein>
    <submittedName>
        <fullName evidence="2">(salmon louse) hypothetical protein</fullName>
    </submittedName>
</protein>
<accession>A0A0K2T4P0</accession>
<reference evidence="3" key="1">
    <citation type="submission" date="2014-05" db="EMBL/GenBank/DDBJ databases">
        <authorList>
            <person name="Chronopoulou M."/>
        </authorList>
    </citation>
    <scope>NUCLEOTIDE SEQUENCE</scope>
    <source>
        <tissue evidence="3">Whole organism</tissue>
    </source>
</reference>
<dbReference type="EMBL" id="HG994588">
    <property type="protein sequence ID" value="CAF3046179.1"/>
    <property type="molecule type" value="Genomic_DNA"/>
</dbReference>
<evidence type="ECO:0000256" key="1">
    <source>
        <dbReference type="SAM" id="SignalP"/>
    </source>
</evidence>
<reference evidence="2" key="2">
    <citation type="submission" date="2021-02" db="EMBL/GenBank/DDBJ databases">
        <authorList>
            <person name="Bekaert M."/>
        </authorList>
    </citation>
    <scope>NUCLEOTIDE SEQUENCE</scope>
    <source>
        <strain evidence="2">IoA-00</strain>
    </source>
</reference>
<evidence type="ECO:0000313" key="4">
    <source>
        <dbReference type="Proteomes" id="UP000675881"/>
    </source>
</evidence>
<keyword evidence="1" id="KW-0732">Signal</keyword>
<organism evidence="3">
    <name type="scientific">Lepeophtheirus salmonis</name>
    <name type="common">Salmon louse</name>
    <name type="synonym">Caligus salmonis</name>
    <dbReference type="NCBI Taxonomy" id="72036"/>
    <lineage>
        <taxon>Eukaryota</taxon>
        <taxon>Metazoa</taxon>
        <taxon>Ecdysozoa</taxon>
        <taxon>Arthropoda</taxon>
        <taxon>Crustacea</taxon>
        <taxon>Multicrustacea</taxon>
        <taxon>Hexanauplia</taxon>
        <taxon>Copepoda</taxon>
        <taxon>Siphonostomatoida</taxon>
        <taxon>Caligidae</taxon>
        <taxon>Lepeophtheirus</taxon>
    </lineage>
</organism>
<proteinExistence type="predicted"/>
<evidence type="ECO:0000313" key="2">
    <source>
        <dbReference type="EMBL" id="CAF3046179.1"/>
    </source>
</evidence>
<dbReference type="Proteomes" id="UP000675881">
    <property type="component" value="Chromosome 9"/>
</dbReference>
<dbReference type="EMBL" id="HACA01003414">
    <property type="protein sequence ID" value="CDW20775.1"/>
    <property type="molecule type" value="Transcribed_RNA"/>
</dbReference>
<feature type="signal peptide" evidence="1">
    <location>
        <begin position="1"/>
        <end position="27"/>
    </location>
</feature>
<evidence type="ECO:0000313" key="3">
    <source>
        <dbReference type="EMBL" id="CDW20775.1"/>
    </source>
</evidence>